<evidence type="ECO:0000313" key="3">
    <source>
        <dbReference type="Proteomes" id="UP001211907"/>
    </source>
</evidence>
<name>A0AAD5TAP5_9FUNG</name>
<reference evidence="2" key="1">
    <citation type="submission" date="2020-05" db="EMBL/GenBank/DDBJ databases">
        <title>Phylogenomic resolution of chytrid fungi.</title>
        <authorList>
            <person name="Stajich J.E."/>
            <person name="Amses K."/>
            <person name="Simmons R."/>
            <person name="Seto K."/>
            <person name="Myers J."/>
            <person name="Bonds A."/>
            <person name="Quandt C.A."/>
            <person name="Barry K."/>
            <person name="Liu P."/>
            <person name="Grigoriev I."/>
            <person name="Longcore J.E."/>
            <person name="James T.Y."/>
        </authorList>
    </citation>
    <scope>NUCLEOTIDE SEQUENCE</scope>
    <source>
        <strain evidence="2">JEL0513</strain>
    </source>
</reference>
<evidence type="ECO:0000313" key="2">
    <source>
        <dbReference type="EMBL" id="KAJ3140455.1"/>
    </source>
</evidence>
<proteinExistence type="predicted"/>
<keyword evidence="3" id="KW-1185">Reference proteome</keyword>
<gene>
    <name evidence="2" type="ORF">HK100_009507</name>
</gene>
<keyword evidence="1" id="KW-0732">Signal</keyword>
<protein>
    <submittedName>
        <fullName evidence="2">Uncharacterized protein</fullName>
    </submittedName>
</protein>
<organism evidence="2 3">
    <name type="scientific">Physocladia obscura</name>
    <dbReference type="NCBI Taxonomy" id="109957"/>
    <lineage>
        <taxon>Eukaryota</taxon>
        <taxon>Fungi</taxon>
        <taxon>Fungi incertae sedis</taxon>
        <taxon>Chytridiomycota</taxon>
        <taxon>Chytridiomycota incertae sedis</taxon>
        <taxon>Chytridiomycetes</taxon>
        <taxon>Chytridiales</taxon>
        <taxon>Chytriomycetaceae</taxon>
        <taxon>Physocladia</taxon>
    </lineage>
</organism>
<dbReference type="EMBL" id="JADGJH010000049">
    <property type="protein sequence ID" value="KAJ3140455.1"/>
    <property type="molecule type" value="Genomic_DNA"/>
</dbReference>
<dbReference type="Proteomes" id="UP001211907">
    <property type="component" value="Unassembled WGS sequence"/>
</dbReference>
<feature type="chain" id="PRO_5042025898" evidence="1">
    <location>
        <begin position="19"/>
        <end position="227"/>
    </location>
</feature>
<sequence length="227" mass="23889">MLTHVLFIIFAAIVPTISTPPTVPQLITSSCSVNGQWACSSDKSQLLECTYISTTALGYLLIHSYGNGTFCSIEPAVGCVEETETTETTILSNQSSASCWEQTKPGAIDMTTITSTTISTPTSTFINFSSITYTLNSTVDSPTDPFTIIATTASITPTASSIIASTDAITSEVYFSTSAYTTASITTSTTKLTIPLTTFISTSTATSKTELTTTNMFTPTSSEPAST</sequence>
<feature type="signal peptide" evidence="1">
    <location>
        <begin position="1"/>
        <end position="18"/>
    </location>
</feature>
<evidence type="ECO:0000256" key="1">
    <source>
        <dbReference type="SAM" id="SignalP"/>
    </source>
</evidence>
<dbReference type="AlphaFoldDB" id="A0AAD5TAP5"/>
<accession>A0AAD5TAP5</accession>
<comment type="caution">
    <text evidence="2">The sequence shown here is derived from an EMBL/GenBank/DDBJ whole genome shotgun (WGS) entry which is preliminary data.</text>
</comment>